<dbReference type="SUPFAM" id="SSF53697">
    <property type="entry name" value="SIS domain"/>
    <property type="match status" value="1"/>
</dbReference>
<dbReference type="InterPro" id="IPR009057">
    <property type="entry name" value="Homeodomain-like_sf"/>
</dbReference>
<dbReference type="InterPro" id="IPR000281">
    <property type="entry name" value="HTH_RpiR"/>
</dbReference>
<dbReference type="InterPro" id="IPR036388">
    <property type="entry name" value="WH-like_DNA-bd_sf"/>
</dbReference>
<evidence type="ECO:0000313" key="3">
    <source>
        <dbReference type="EMBL" id="MFC0673186.1"/>
    </source>
</evidence>
<sequence>MSTDTPSPARPALTALREELPSLNPTMRRVAEAILADPDAAGSLSITTLGARADAPPATVSRLAGRLGYAGFPQLRSAIAVENGRNAQDGWARDIGSAITPRDSAADVLDILAGTAARALREAVSGIDIGAAQEAAAVIAGAERVLLYGEWGDSVALRELHLRLQRIGVAAWFLEGGPVTVRTLSATLTSRDAVVVLNRSGADGIAARLLADASSAGAATVAVHGAPGSAVDEAAGISVFTGIRDGEVWTQHYSGRASDTLVTSLLWVLVAQLRSVDGTRRYVDDGALEDPR</sequence>
<comment type="caution">
    <text evidence="3">The sequence shown here is derived from an EMBL/GenBank/DDBJ whole genome shotgun (WGS) entry which is preliminary data.</text>
</comment>
<dbReference type="InterPro" id="IPR047640">
    <property type="entry name" value="RpiR-like"/>
</dbReference>
<dbReference type="Pfam" id="PF01418">
    <property type="entry name" value="HTH_6"/>
    <property type="match status" value="1"/>
</dbReference>
<name>A0ABV6R8U0_9MICO</name>
<dbReference type="EMBL" id="JBHLSV010000004">
    <property type="protein sequence ID" value="MFC0673186.1"/>
    <property type="molecule type" value="Genomic_DNA"/>
</dbReference>
<dbReference type="InterPro" id="IPR046348">
    <property type="entry name" value="SIS_dom_sf"/>
</dbReference>
<dbReference type="PANTHER" id="PTHR30514:SF1">
    <property type="entry name" value="HTH-TYPE TRANSCRIPTIONAL REGULATOR HEXR-RELATED"/>
    <property type="match status" value="1"/>
</dbReference>
<dbReference type="PROSITE" id="PS51464">
    <property type="entry name" value="SIS"/>
    <property type="match status" value="1"/>
</dbReference>
<evidence type="ECO:0000259" key="2">
    <source>
        <dbReference type="PROSITE" id="PS51464"/>
    </source>
</evidence>
<protein>
    <submittedName>
        <fullName evidence="3">MurR/RpiR family transcriptional regulator</fullName>
    </submittedName>
</protein>
<reference evidence="3 4" key="1">
    <citation type="submission" date="2024-09" db="EMBL/GenBank/DDBJ databases">
        <authorList>
            <person name="Sun Q."/>
            <person name="Mori K."/>
        </authorList>
    </citation>
    <scope>NUCLEOTIDE SEQUENCE [LARGE SCALE GENOMIC DNA]</scope>
    <source>
        <strain evidence="3 4">CICC 10874</strain>
    </source>
</reference>
<dbReference type="PANTHER" id="PTHR30514">
    <property type="entry name" value="GLUCOKINASE"/>
    <property type="match status" value="1"/>
</dbReference>
<gene>
    <name evidence="3" type="ORF">ACFFF6_04365</name>
</gene>
<evidence type="ECO:0000259" key="1">
    <source>
        <dbReference type="PROSITE" id="PS51071"/>
    </source>
</evidence>
<accession>A0ABV6R8U0</accession>
<dbReference type="PROSITE" id="PS51071">
    <property type="entry name" value="HTH_RPIR"/>
    <property type="match status" value="1"/>
</dbReference>
<feature type="domain" description="HTH rpiR-type" evidence="1">
    <location>
        <begin position="10"/>
        <end position="86"/>
    </location>
</feature>
<keyword evidence="4" id="KW-1185">Reference proteome</keyword>
<organism evidence="3 4">
    <name type="scientific">Brachybacterium hainanense</name>
    <dbReference type="NCBI Taxonomy" id="1541174"/>
    <lineage>
        <taxon>Bacteria</taxon>
        <taxon>Bacillati</taxon>
        <taxon>Actinomycetota</taxon>
        <taxon>Actinomycetes</taxon>
        <taxon>Micrococcales</taxon>
        <taxon>Dermabacteraceae</taxon>
        <taxon>Brachybacterium</taxon>
    </lineage>
</organism>
<evidence type="ECO:0000313" key="4">
    <source>
        <dbReference type="Proteomes" id="UP001589793"/>
    </source>
</evidence>
<dbReference type="InterPro" id="IPR001347">
    <property type="entry name" value="SIS_dom"/>
</dbReference>
<feature type="domain" description="SIS" evidence="2">
    <location>
        <begin position="135"/>
        <end position="279"/>
    </location>
</feature>
<dbReference type="Proteomes" id="UP001589793">
    <property type="component" value="Unassembled WGS sequence"/>
</dbReference>
<dbReference type="SUPFAM" id="SSF46689">
    <property type="entry name" value="Homeodomain-like"/>
    <property type="match status" value="1"/>
</dbReference>
<dbReference type="Gene3D" id="1.10.10.10">
    <property type="entry name" value="Winged helix-like DNA-binding domain superfamily/Winged helix DNA-binding domain"/>
    <property type="match status" value="1"/>
</dbReference>
<proteinExistence type="predicted"/>
<dbReference type="Gene3D" id="3.40.50.10490">
    <property type="entry name" value="Glucose-6-phosphate isomerase like protein, domain 1"/>
    <property type="match status" value="1"/>
</dbReference>
<dbReference type="RefSeq" id="WP_376978548.1">
    <property type="nucleotide sequence ID" value="NZ_JBHLSV010000004.1"/>
</dbReference>